<keyword evidence="2" id="KW-1185">Reference proteome</keyword>
<dbReference type="OrthoDB" id="10028922at2759"/>
<dbReference type="OMA" id="SESPLQC"/>
<evidence type="ECO:0000313" key="2">
    <source>
        <dbReference type="Proteomes" id="UP000053097"/>
    </source>
</evidence>
<dbReference type="STRING" id="2015173.A0A026W876"/>
<proteinExistence type="predicted"/>
<protein>
    <submittedName>
        <fullName evidence="1">Uncharacterized protein</fullName>
    </submittedName>
</protein>
<name>A0A026W876_OOCBI</name>
<reference evidence="1 2" key="1">
    <citation type="journal article" date="2014" name="Curr. Biol.">
        <title>The genome of the clonal raider ant Cerapachys biroi.</title>
        <authorList>
            <person name="Oxley P.R."/>
            <person name="Ji L."/>
            <person name="Fetter-Pruneda I."/>
            <person name="McKenzie S.K."/>
            <person name="Li C."/>
            <person name="Hu H."/>
            <person name="Zhang G."/>
            <person name="Kronauer D.J."/>
        </authorList>
    </citation>
    <scope>NUCLEOTIDE SEQUENCE [LARGE SCALE GENOMIC DNA]</scope>
</reference>
<dbReference type="EMBL" id="KK107370">
    <property type="protein sequence ID" value="EZA51851.1"/>
    <property type="molecule type" value="Genomic_DNA"/>
</dbReference>
<accession>A0A026W876</accession>
<dbReference type="PANTHER" id="PTHR33053">
    <property type="entry name" value="PROTEIN, PUTATIVE-RELATED"/>
    <property type="match status" value="1"/>
</dbReference>
<organism evidence="1 2">
    <name type="scientific">Ooceraea biroi</name>
    <name type="common">Clonal raider ant</name>
    <name type="synonym">Cerapachys biroi</name>
    <dbReference type="NCBI Taxonomy" id="2015173"/>
    <lineage>
        <taxon>Eukaryota</taxon>
        <taxon>Metazoa</taxon>
        <taxon>Ecdysozoa</taxon>
        <taxon>Arthropoda</taxon>
        <taxon>Hexapoda</taxon>
        <taxon>Insecta</taxon>
        <taxon>Pterygota</taxon>
        <taxon>Neoptera</taxon>
        <taxon>Endopterygota</taxon>
        <taxon>Hymenoptera</taxon>
        <taxon>Apocrita</taxon>
        <taxon>Aculeata</taxon>
        <taxon>Formicoidea</taxon>
        <taxon>Formicidae</taxon>
        <taxon>Dorylinae</taxon>
        <taxon>Ooceraea</taxon>
    </lineage>
</organism>
<dbReference type="AlphaFoldDB" id="A0A026W876"/>
<gene>
    <name evidence="1" type="ORF">X777_09617</name>
</gene>
<dbReference type="Proteomes" id="UP000053097">
    <property type="component" value="Unassembled WGS sequence"/>
</dbReference>
<evidence type="ECO:0000313" key="1">
    <source>
        <dbReference type="EMBL" id="EZA51851.1"/>
    </source>
</evidence>
<sequence>MSSKKRTKWKRINEKVRKHLLEIEDKETNNVKESITSKYSKKSLNSDLSDHCQQFNQYEFLCDSLINDTESINSNCINNESDSSCSIEYYLHEELNEERSNDNNTVECSINNNCKVLKTSVEGTNPNLTSNLAQWALKHKISHTALNSLLRTLKKYDLIAFSDARTLLQTPRNSNMLDMYDRKYCYFGIANNLRILFSKVPVLKSLQEINLFINIDGLSLANSSSIQFWLILCKINQSLCKLDPFIVAVYCGQSKPPDVNEYLKNFIQEYKNLCNVCLLIDSKLYSVSISGIICTAPARSFVKVIKGHNGFYGCERCIQKGAHPFGATIFNEIDAEIRIHESFLLQTQLAHHNGISPLTEINFPMVTKFILDPMHLVYLGVMKRILF</sequence>